<dbReference type="RefSeq" id="XP_009846263.1">
    <property type="nucleotide sequence ID" value="XM_009847961.1"/>
</dbReference>
<dbReference type="EMBL" id="KI913348">
    <property type="protein sequence ID" value="ETV64253.1"/>
    <property type="molecule type" value="Genomic_DNA"/>
</dbReference>
<accession>W4FC13</accession>
<dbReference type="VEuPathDB" id="FungiDB:H257_18834"/>
<gene>
    <name evidence="1" type="ORF">H257_18834</name>
</gene>
<proteinExistence type="predicted"/>
<dbReference type="AlphaFoldDB" id="W4FC13"/>
<reference evidence="1" key="1">
    <citation type="submission" date="2013-12" db="EMBL/GenBank/DDBJ databases">
        <title>The Genome Sequence of Aphanomyces astaci APO3.</title>
        <authorList>
            <consortium name="The Broad Institute Genomics Platform"/>
            <person name="Russ C."/>
            <person name="Tyler B."/>
            <person name="van West P."/>
            <person name="Dieguez-Uribeondo J."/>
            <person name="Young S.K."/>
            <person name="Zeng Q."/>
            <person name="Gargeya S."/>
            <person name="Fitzgerald M."/>
            <person name="Abouelleil A."/>
            <person name="Alvarado L."/>
            <person name="Chapman S.B."/>
            <person name="Gainer-Dewar J."/>
            <person name="Goldberg J."/>
            <person name="Griggs A."/>
            <person name="Gujja S."/>
            <person name="Hansen M."/>
            <person name="Howarth C."/>
            <person name="Imamovic A."/>
            <person name="Ireland A."/>
            <person name="Larimer J."/>
            <person name="McCowan C."/>
            <person name="Murphy C."/>
            <person name="Pearson M."/>
            <person name="Poon T.W."/>
            <person name="Priest M."/>
            <person name="Roberts A."/>
            <person name="Saif S."/>
            <person name="Shea T."/>
            <person name="Sykes S."/>
            <person name="Wortman J."/>
            <person name="Nusbaum C."/>
            <person name="Birren B."/>
        </authorList>
    </citation>
    <scope>NUCLEOTIDE SEQUENCE [LARGE SCALE GENOMIC DNA]</scope>
    <source>
        <strain evidence="1">APO3</strain>
    </source>
</reference>
<dbReference type="OrthoDB" id="97987at2759"/>
<organism evidence="1">
    <name type="scientific">Aphanomyces astaci</name>
    <name type="common">Crayfish plague agent</name>
    <dbReference type="NCBI Taxonomy" id="112090"/>
    <lineage>
        <taxon>Eukaryota</taxon>
        <taxon>Sar</taxon>
        <taxon>Stramenopiles</taxon>
        <taxon>Oomycota</taxon>
        <taxon>Saprolegniomycetes</taxon>
        <taxon>Saprolegniales</taxon>
        <taxon>Verrucalvaceae</taxon>
        <taxon>Aphanomyces</taxon>
    </lineage>
</organism>
<sequence>MGPFKKLLRTLWLDEAPVTSAADKRRAMILRSIKAWEMISSDAIQKSFQKAILRPRIVVVVARFWGRPVLLHVLQAYDSYA</sequence>
<name>W4FC13_APHAT</name>
<evidence type="ECO:0008006" key="2">
    <source>
        <dbReference type="Google" id="ProtNLM"/>
    </source>
</evidence>
<dbReference type="GeneID" id="20820830"/>
<evidence type="ECO:0000313" key="1">
    <source>
        <dbReference type="EMBL" id="ETV64253.1"/>
    </source>
</evidence>
<protein>
    <recommendedName>
        <fullName evidence="2">DDE-1 domain-containing protein</fullName>
    </recommendedName>
</protein>